<keyword evidence="2" id="KW-1133">Transmembrane helix</keyword>
<reference evidence="3 4" key="1">
    <citation type="journal article" date="2019" name="Nat. Ecol. Evol.">
        <title>Megaphylogeny resolves global patterns of mushroom evolution.</title>
        <authorList>
            <person name="Varga T."/>
            <person name="Krizsan K."/>
            <person name="Foldi C."/>
            <person name="Dima B."/>
            <person name="Sanchez-Garcia M."/>
            <person name="Sanchez-Ramirez S."/>
            <person name="Szollosi G.J."/>
            <person name="Szarkandi J.G."/>
            <person name="Papp V."/>
            <person name="Albert L."/>
            <person name="Andreopoulos W."/>
            <person name="Angelini C."/>
            <person name="Antonin V."/>
            <person name="Barry K.W."/>
            <person name="Bougher N.L."/>
            <person name="Buchanan P."/>
            <person name="Buyck B."/>
            <person name="Bense V."/>
            <person name="Catcheside P."/>
            <person name="Chovatia M."/>
            <person name="Cooper J."/>
            <person name="Damon W."/>
            <person name="Desjardin D."/>
            <person name="Finy P."/>
            <person name="Geml J."/>
            <person name="Haridas S."/>
            <person name="Hughes K."/>
            <person name="Justo A."/>
            <person name="Karasinski D."/>
            <person name="Kautmanova I."/>
            <person name="Kiss B."/>
            <person name="Kocsube S."/>
            <person name="Kotiranta H."/>
            <person name="LaButti K.M."/>
            <person name="Lechner B.E."/>
            <person name="Liimatainen K."/>
            <person name="Lipzen A."/>
            <person name="Lukacs Z."/>
            <person name="Mihaltcheva S."/>
            <person name="Morgado L.N."/>
            <person name="Niskanen T."/>
            <person name="Noordeloos M.E."/>
            <person name="Ohm R.A."/>
            <person name="Ortiz-Santana B."/>
            <person name="Ovrebo C."/>
            <person name="Racz N."/>
            <person name="Riley R."/>
            <person name="Savchenko A."/>
            <person name="Shiryaev A."/>
            <person name="Soop K."/>
            <person name="Spirin V."/>
            <person name="Szebenyi C."/>
            <person name="Tomsovsky M."/>
            <person name="Tulloss R.E."/>
            <person name="Uehling J."/>
            <person name="Grigoriev I.V."/>
            <person name="Vagvolgyi C."/>
            <person name="Papp T."/>
            <person name="Martin F.M."/>
            <person name="Miettinen O."/>
            <person name="Hibbett D.S."/>
            <person name="Nagy L.G."/>
        </authorList>
    </citation>
    <scope>NUCLEOTIDE SEQUENCE [LARGE SCALE GENOMIC DNA]</scope>
    <source>
        <strain evidence="3 4">OMC1185</strain>
    </source>
</reference>
<evidence type="ECO:0000313" key="4">
    <source>
        <dbReference type="Proteomes" id="UP000305948"/>
    </source>
</evidence>
<dbReference type="Gene3D" id="2.70.98.70">
    <property type="match status" value="1"/>
</dbReference>
<evidence type="ECO:0000256" key="1">
    <source>
        <dbReference type="SAM" id="MobiDB-lite"/>
    </source>
</evidence>
<dbReference type="SUPFAM" id="SSF48230">
    <property type="entry name" value="Chondroitin AC/alginate lyase"/>
    <property type="match status" value="1"/>
</dbReference>
<keyword evidence="4" id="KW-1185">Reference proteome</keyword>
<proteinExistence type="predicted"/>
<dbReference type="Gene3D" id="1.50.10.100">
    <property type="entry name" value="Chondroitin AC/alginate lyase"/>
    <property type="match status" value="1"/>
</dbReference>
<feature type="region of interest" description="Disordered" evidence="1">
    <location>
        <begin position="1"/>
        <end position="21"/>
    </location>
</feature>
<name>A0A5C3NI08_9AGAM</name>
<dbReference type="AlphaFoldDB" id="A0A5C3NI08"/>
<dbReference type="EMBL" id="ML213503">
    <property type="protein sequence ID" value="TFK56547.1"/>
    <property type="molecule type" value="Genomic_DNA"/>
</dbReference>
<dbReference type="OrthoDB" id="3476529at2759"/>
<feature type="transmembrane region" description="Helical" evidence="2">
    <location>
        <begin position="48"/>
        <end position="69"/>
    </location>
</feature>
<keyword evidence="2" id="KW-0812">Transmembrane</keyword>
<organism evidence="3 4">
    <name type="scientific">Heliocybe sulcata</name>
    <dbReference type="NCBI Taxonomy" id="5364"/>
    <lineage>
        <taxon>Eukaryota</taxon>
        <taxon>Fungi</taxon>
        <taxon>Dikarya</taxon>
        <taxon>Basidiomycota</taxon>
        <taxon>Agaricomycotina</taxon>
        <taxon>Agaricomycetes</taxon>
        <taxon>Gloeophyllales</taxon>
        <taxon>Gloeophyllaceae</taxon>
        <taxon>Heliocybe</taxon>
    </lineage>
</organism>
<accession>A0A5C3NI08</accession>
<sequence length="780" mass="85330">MQSAAGTPMSETPFKAHNSPYGSGDPYYSESTGFLGAQSGRRKGMSNWIKFGVPVLIVVIIAAVVGGVVGTRKHNSTTADAQSSQASASSAASAKAAIGIFPTGTNSQYMLPLYPSTTNSAAFTSPTFIAQSDAVKAWPSDPFQPANPAPTNLRTDRPRLIAPSYKWAALPDLIKNDVYMSAWNDTIFGNATDWYSQPVVQYFMDGDSGILDNCRQVKERVKAFAYVYRMTNDTKWVDRTWSELQNAAGNGSQPFGPNNITRWNPSHFLDTAEMTAAYGIAYDWLYDQWSADQKSMIISTMLEYGMGPGVTALTDDPQYWGWWKNNTQGNWNCVCNNGLTMGALAILNDDTSGTAEQLLGLTVPNANDNCVYAVTSDGTWTETANYWYFGTTAHAEMAASLMSAAGSDFGLLTTNPTFSMTGMFHMYVTSPGTLFDWGDHGPNKYSTTANAMLFYGDQYTKPEYTLFQRDQHDVAEPWSMFWYNPEVAGAFWDGRTLDHFFDDGLDQWASMRSSFTDESALAVGIKAGKLQGHQTHNDLDAGDFILDAMGHRWAGELGSGDYRSQGYFSNDNQDSQRWLYYRKRTEGQNTILVGAENQDVTAAPTVTHGSTNETQGSSTVYSVPSDSTAYWVADLTSAYFNVTSFKRGIRTLNARKQVLLQDEINAQAPIMWRMHTNATVSTDGTSATLTLGGETMQISLLNAPSGASFSTMNAERLSTDPAPPEPDQPNPGVTVLTIQLDAGEYTLEVLFNPQWSGMSASDFVTPSSVALDSWSLTSHN</sequence>
<dbReference type="PANTHER" id="PTHR38045">
    <property type="entry name" value="CHROMOSOME 1, WHOLE GENOME SHOTGUN SEQUENCE"/>
    <property type="match status" value="1"/>
</dbReference>
<evidence type="ECO:0000313" key="3">
    <source>
        <dbReference type="EMBL" id="TFK56547.1"/>
    </source>
</evidence>
<dbReference type="PANTHER" id="PTHR38045:SF1">
    <property type="entry name" value="HEPARINASE II_III-LIKE PROTEIN"/>
    <property type="match status" value="1"/>
</dbReference>
<dbReference type="STRING" id="5364.A0A5C3NI08"/>
<dbReference type="InterPro" id="IPR008929">
    <property type="entry name" value="Chondroitin_lyas"/>
</dbReference>
<evidence type="ECO:0000256" key="2">
    <source>
        <dbReference type="SAM" id="Phobius"/>
    </source>
</evidence>
<dbReference type="Proteomes" id="UP000305948">
    <property type="component" value="Unassembled WGS sequence"/>
</dbReference>
<protein>
    <submittedName>
        <fullName evidence="3">Heparinase II/III family protein</fullName>
    </submittedName>
</protein>
<gene>
    <name evidence="3" type="ORF">OE88DRAFT_1649899</name>
</gene>
<keyword evidence="2" id="KW-0472">Membrane</keyword>